<keyword evidence="6" id="KW-0408">Iron</keyword>
<evidence type="ECO:0000256" key="3">
    <source>
        <dbReference type="ARBA" id="ARBA00010617"/>
    </source>
</evidence>
<gene>
    <name evidence="9" type="ORF">GFSPODELE1_LOCUS8754</name>
</gene>
<keyword evidence="8" id="KW-0472">Membrane</keyword>
<keyword evidence="8" id="KW-1133">Transmembrane helix</keyword>
<evidence type="ECO:0000256" key="4">
    <source>
        <dbReference type="ARBA" id="ARBA00022723"/>
    </source>
</evidence>
<dbReference type="PRINTS" id="PR00385">
    <property type="entry name" value="P450"/>
</dbReference>
<dbReference type="InterPro" id="IPR050121">
    <property type="entry name" value="Cytochrome_P450_monoxygenase"/>
</dbReference>
<evidence type="ECO:0000256" key="8">
    <source>
        <dbReference type="SAM" id="Phobius"/>
    </source>
</evidence>
<dbReference type="InterPro" id="IPR002401">
    <property type="entry name" value="Cyt_P450_E_grp-I"/>
</dbReference>
<feature type="transmembrane region" description="Helical" evidence="8">
    <location>
        <begin position="29"/>
        <end position="48"/>
    </location>
</feature>
<evidence type="ECO:0000256" key="7">
    <source>
        <dbReference type="ARBA" id="ARBA00023033"/>
    </source>
</evidence>
<accession>A0ABP1DYY9</accession>
<feature type="transmembrane region" description="Helical" evidence="8">
    <location>
        <begin position="54"/>
        <end position="75"/>
    </location>
</feature>
<evidence type="ECO:0000313" key="9">
    <source>
        <dbReference type="EMBL" id="CAL1712283.1"/>
    </source>
</evidence>
<reference evidence="10" key="1">
    <citation type="submission" date="2024-04" db="EMBL/GenBank/DDBJ databases">
        <authorList>
            <person name="Shaw F."/>
            <person name="Minotto A."/>
        </authorList>
    </citation>
    <scope>NUCLEOTIDE SEQUENCE [LARGE SCALE GENOMIC DNA]</scope>
</reference>
<protein>
    <recommendedName>
        <fullName evidence="11">Cytochrome P450</fullName>
    </recommendedName>
</protein>
<evidence type="ECO:0000256" key="1">
    <source>
        <dbReference type="ARBA" id="ARBA00001971"/>
    </source>
</evidence>
<comment type="similarity">
    <text evidence="3">Belongs to the cytochrome P450 family.</text>
</comment>
<dbReference type="EMBL" id="OZ037950">
    <property type="protein sequence ID" value="CAL1712283.1"/>
    <property type="molecule type" value="Genomic_DNA"/>
</dbReference>
<evidence type="ECO:0000256" key="6">
    <source>
        <dbReference type="ARBA" id="ARBA00023004"/>
    </source>
</evidence>
<evidence type="ECO:0000256" key="2">
    <source>
        <dbReference type="ARBA" id="ARBA00005179"/>
    </source>
</evidence>
<evidence type="ECO:0008006" key="11">
    <source>
        <dbReference type="Google" id="ProtNLM"/>
    </source>
</evidence>
<comment type="cofactor">
    <cofactor evidence="1">
        <name>heme</name>
        <dbReference type="ChEBI" id="CHEBI:30413"/>
    </cofactor>
</comment>
<dbReference type="CDD" id="cd11061">
    <property type="entry name" value="CYP67-like"/>
    <property type="match status" value="1"/>
</dbReference>
<dbReference type="Gene3D" id="1.10.630.10">
    <property type="entry name" value="Cytochrome P450"/>
    <property type="match status" value="1"/>
</dbReference>
<name>A0ABP1DYY9_9APHY</name>
<dbReference type="InterPro" id="IPR001128">
    <property type="entry name" value="Cyt_P450"/>
</dbReference>
<dbReference type="InterPro" id="IPR036396">
    <property type="entry name" value="Cyt_P450_sf"/>
</dbReference>
<keyword evidence="5" id="KW-0560">Oxidoreductase</keyword>
<keyword evidence="10" id="KW-1185">Reference proteome</keyword>
<dbReference type="Pfam" id="PF00067">
    <property type="entry name" value="p450"/>
    <property type="match status" value="1"/>
</dbReference>
<dbReference type="SUPFAM" id="SSF48264">
    <property type="entry name" value="Cytochrome P450"/>
    <property type="match status" value="1"/>
</dbReference>
<evidence type="ECO:0000313" key="10">
    <source>
        <dbReference type="Proteomes" id="UP001497453"/>
    </source>
</evidence>
<keyword evidence="7" id="KW-0503">Monooxygenase</keyword>
<keyword evidence="8" id="KW-0812">Transmembrane</keyword>
<dbReference type="PANTHER" id="PTHR24305:SF187">
    <property type="entry name" value="P450, PUTATIVE (EUROFUNG)-RELATED"/>
    <property type="match status" value="1"/>
</dbReference>
<dbReference type="PRINTS" id="PR00463">
    <property type="entry name" value="EP450I"/>
</dbReference>
<proteinExistence type="inferred from homology"/>
<dbReference type="PANTHER" id="PTHR24305">
    <property type="entry name" value="CYTOCHROME P450"/>
    <property type="match status" value="1"/>
</dbReference>
<sequence length="549" mass="62072">MTPSNVLQATVGYGLLVHQVYRKTESSNFILAVSLFALLPLYISSLLTLDYPPLVAILITYTFFLTTLILSIVCYRVSPFHPLGRYPGPLACKITRLWLFKFSRRGQQHLYIRSLHDRYGDVVRIGPNELCICDSTAIAPMMGQAGLPKGPNWTGRSMDPPIPALSAIRDPVLHGQRRKPWNRGMSVSALREYESIVAKRAVQFINVMEQQKGTPNLAHWLACFSYDLINDIAFGGGSELLREGDTDGILHTIEQGMRKGFIFEHLPWLAGYAYKIPVIGRATRTVRETGRRKAQHRTKNGSTVKDLFYYLNNEDGVEKTQPNPDQVASDGSLAVIAGADTTAATLCNALYFLMRNPECYDRLQEEVDKFYPIGENALDPKYYSKMPYLEAVINETMRLYPGALSGSQRAPMKGSGGKAIGPYFIPEGNQVRVHTYTIQRCSRYFSHPDTFWPERWLIVGGLQAAPNPKEFVHNSDAFIPFSYGPANCVGKNLAMQEMRMVLCHFMQRLRVRFAPGWNVDEWERNLHDFFILLTGELPVIVEPRCDRET</sequence>
<evidence type="ECO:0000256" key="5">
    <source>
        <dbReference type="ARBA" id="ARBA00023002"/>
    </source>
</evidence>
<dbReference type="Proteomes" id="UP001497453">
    <property type="component" value="Chromosome 7"/>
</dbReference>
<keyword evidence="4" id="KW-0479">Metal-binding</keyword>
<organism evidence="9 10">
    <name type="scientific">Somion occarium</name>
    <dbReference type="NCBI Taxonomy" id="3059160"/>
    <lineage>
        <taxon>Eukaryota</taxon>
        <taxon>Fungi</taxon>
        <taxon>Dikarya</taxon>
        <taxon>Basidiomycota</taxon>
        <taxon>Agaricomycotina</taxon>
        <taxon>Agaricomycetes</taxon>
        <taxon>Polyporales</taxon>
        <taxon>Cerrenaceae</taxon>
        <taxon>Somion</taxon>
    </lineage>
</organism>
<comment type="pathway">
    <text evidence="2">Secondary metabolite biosynthesis.</text>
</comment>